<feature type="non-terminal residue" evidence="2">
    <location>
        <position position="1"/>
    </location>
</feature>
<dbReference type="Proteomes" id="UP000237105">
    <property type="component" value="Unassembled WGS sequence"/>
</dbReference>
<gene>
    <name evidence="2" type="ORF">PanWU01x14_348370</name>
</gene>
<comment type="caution">
    <text evidence="2">The sequence shown here is derived from an EMBL/GenBank/DDBJ whole genome shotgun (WGS) entry which is preliminary data.</text>
</comment>
<reference evidence="3" key="1">
    <citation type="submission" date="2016-06" db="EMBL/GenBank/DDBJ databases">
        <title>Parallel loss of symbiosis genes in relatives of nitrogen-fixing non-legume Parasponia.</title>
        <authorList>
            <person name="Van Velzen R."/>
            <person name="Holmer R."/>
            <person name="Bu F."/>
            <person name="Rutten L."/>
            <person name="Van Zeijl A."/>
            <person name="Liu W."/>
            <person name="Santuari L."/>
            <person name="Cao Q."/>
            <person name="Sharma T."/>
            <person name="Shen D."/>
            <person name="Roswanjaya Y."/>
            <person name="Wardhani T."/>
            <person name="Kalhor M.S."/>
            <person name="Jansen J."/>
            <person name="Van den Hoogen J."/>
            <person name="Gungor B."/>
            <person name="Hartog M."/>
            <person name="Hontelez J."/>
            <person name="Verver J."/>
            <person name="Yang W.-C."/>
            <person name="Schijlen E."/>
            <person name="Repin R."/>
            <person name="Schilthuizen M."/>
            <person name="Schranz E."/>
            <person name="Heidstra R."/>
            <person name="Miyata K."/>
            <person name="Fedorova E."/>
            <person name="Kohlen W."/>
            <person name="Bisseling T."/>
            <person name="Smit S."/>
            <person name="Geurts R."/>
        </authorList>
    </citation>
    <scope>NUCLEOTIDE SEQUENCE [LARGE SCALE GENOMIC DNA]</scope>
    <source>
        <strain evidence="3">cv. WU1-14</strain>
    </source>
</reference>
<proteinExistence type="predicted"/>
<protein>
    <submittedName>
        <fullName evidence="2">Uncharacterized protein</fullName>
    </submittedName>
</protein>
<evidence type="ECO:0000256" key="1">
    <source>
        <dbReference type="SAM" id="MobiDB-lite"/>
    </source>
</evidence>
<name>A0A2P5ABN3_PARAD</name>
<feature type="region of interest" description="Disordered" evidence="1">
    <location>
        <begin position="45"/>
        <end position="89"/>
    </location>
</feature>
<keyword evidence="3" id="KW-1185">Reference proteome</keyword>
<dbReference type="AlphaFoldDB" id="A0A2P5ABN3"/>
<evidence type="ECO:0000313" key="2">
    <source>
        <dbReference type="EMBL" id="PON33952.1"/>
    </source>
</evidence>
<evidence type="ECO:0000313" key="3">
    <source>
        <dbReference type="Proteomes" id="UP000237105"/>
    </source>
</evidence>
<organism evidence="2 3">
    <name type="scientific">Parasponia andersonii</name>
    <name type="common">Sponia andersonii</name>
    <dbReference type="NCBI Taxonomy" id="3476"/>
    <lineage>
        <taxon>Eukaryota</taxon>
        <taxon>Viridiplantae</taxon>
        <taxon>Streptophyta</taxon>
        <taxon>Embryophyta</taxon>
        <taxon>Tracheophyta</taxon>
        <taxon>Spermatophyta</taxon>
        <taxon>Magnoliopsida</taxon>
        <taxon>eudicotyledons</taxon>
        <taxon>Gunneridae</taxon>
        <taxon>Pentapetalae</taxon>
        <taxon>rosids</taxon>
        <taxon>fabids</taxon>
        <taxon>Rosales</taxon>
        <taxon>Cannabaceae</taxon>
        <taxon>Parasponia</taxon>
    </lineage>
</organism>
<dbReference type="EMBL" id="JXTB01000690">
    <property type="protein sequence ID" value="PON33952.1"/>
    <property type="molecule type" value="Genomic_DNA"/>
</dbReference>
<sequence>IPCSAYPTVMLDHSSTLASTPVTTQREPVRTGLIAPVVTPIALDVSEPGEKDSTQGEHVPPVTQREQPQDSVAIPSLVEGTKTSCLSID</sequence>
<accession>A0A2P5ABN3</accession>